<organism evidence="1 2">
    <name type="scientific">Linderina macrospora</name>
    <dbReference type="NCBI Taxonomy" id="4868"/>
    <lineage>
        <taxon>Eukaryota</taxon>
        <taxon>Fungi</taxon>
        <taxon>Fungi incertae sedis</taxon>
        <taxon>Zoopagomycota</taxon>
        <taxon>Kickxellomycotina</taxon>
        <taxon>Kickxellomycetes</taxon>
        <taxon>Kickxellales</taxon>
        <taxon>Kickxellaceae</taxon>
        <taxon>Linderina</taxon>
    </lineage>
</organism>
<gene>
    <name evidence="1" type="primary">VAS1_1</name>
    <name evidence="1" type="ORF">FBU59_000417</name>
</gene>
<dbReference type="Proteomes" id="UP001150603">
    <property type="component" value="Unassembled WGS sequence"/>
</dbReference>
<evidence type="ECO:0000313" key="2">
    <source>
        <dbReference type="Proteomes" id="UP001150603"/>
    </source>
</evidence>
<comment type="caution">
    <text evidence="1">The sequence shown here is derived from an EMBL/GenBank/DDBJ whole genome shotgun (WGS) entry which is preliminary data.</text>
</comment>
<reference evidence="1" key="1">
    <citation type="submission" date="2022-07" db="EMBL/GenBank/DDBJ databases">
        <title>Phylogenomic reconstructions and comparative analyses of Kickxellomycotina fungi.</title>
        <authorList>
            <person name="Reynolds N.K."/>
            <person name="Stajich J.E."/>
            <person name="Barry K."/>
            <person name="Grigoriev I.V."/>
            <person name="Crous P."/>
            <person name="Smith M.E."/>
        </authorList>
    </citation>
    <scope>NUCLEOTIDE SEQUENCE</scope>
    <source>
        <strain evidence="1">NRRL 5244</strain>
    </source>
</reference>
<dbReference type="EMBL" id="JANBPW010000080">
    <property type="protein sequence ID" value="KAJ1950987.1"/>
    <property type="molecule type" value="Genomic_DNA"/>
</dbReference>
<proteinExistence type="predicted"/>
<keyword evidence="2" id="KW-1185">Reference proteome</keyword>
<name>A0ACC1JGR0_9FUNG</name>
<sequence>MTVPICTRSGDIIEPLMKPQWWVRCKGLAEPAMEAVRNGKLEITPMASEKEWFRWLENIQDWCISRQLWWGHRIPAYFVRIEGQDNDASSSDYWVVGHDEAEARQRAEKKFPGAKFTLEQDPDVLDTWFSSGLWPFAVLGWPDKTSDMEKYYPTQLLETGWDILFFWVARMVMLGIYLTGEVFCHAMVRDAQGRKMSKSLGNVIDPIDVIQGISLADLHAQLEAGNLDPREVVKAKKGQSADFPDGIPECGTDALRFTLCAYTSAGRDVNLNVLRVDGYRKFCNKLWNATRFALMKLGDDFVPRAETGLGGAESLAERWILHKLNIAARDVNAALAEMNFMAATTAVYSFWLYDLCDVYIEYIKPITTPEADPAARRSAQETLFTCLEQGLKLLHPFMPFVTEELWQRLPRRASETSKTICLSAFPEPRAEYESPAAERDFDLVMSIVKAARSLVADYHITSKATVYIAPTTAAAHALAAAEAAGICTLIKGCSEVLALEPSASVPAGCAVLSVNDEVAVHLMVRGRVDIDQEIKKIEKKMSKADKAREALLAKTKIDDYTERVPEDVREQNANKLSNYDAEIEALQQAIATFLTLKGSN</sequence>
<dbReference type="EC" id="6.1.1.9" evidence="1"/>
<protein>
    <submittedName>
        <fullName evidence="1">Valine--tRNA ligase</fullName>
        <ecNumber evidence="1">6.1.1.9</ecNumber>
    </submittedName>
</protein>
<accession>A0ACC1JGR0</accession>
<keyword evidence="1" id="KW-0436">Ligase</keyword>
<evidence type="ECO:0000313" key="1">
    <source>
        <dbReference type="EMBL" id="KAJ1950987.1"/>
    </source>
</evidence>